<dbReference type="Gene3D" id="3.30.160.60">
    <property type="entry name" value="Classic Zinc Finger"/>
    <property type="match status" value="3"/>
</dbReference>
<dbReference type="PANTHER" id="PTHR24379:SF121">
    <property type="entry name" value="C2H2-TYPE DOMAIN-CONTAINING PROTEIN"/>
    <property type="match status" value="1"/>
</dbReference>
<dbReference type="SMART" id="SM00355">
    <property type="entry name" value="ZnF_C2H2"/>
    <property type="match status" value="7"/>
</dbReference>
<name>A0ABN8EDR2_CHISP</name>
<dbReference type="PROSITE" id="PS50157">
    <property type="entry name" value="ZINC_FINGER_C2H2_2"/>
    <property type="match status" value="4"/>
</dbReference>
<evidence type="ECO:0000256" key="6">
    <source>
        <dbReference type="SAM" id="MobiDB-lite"/>
    </source>
</evidence>
<keyword evidence="1" id="KW-0479">Metal-binding</keyword>
<evidence type="ECO:0000256" key="3">
    <source>
        <dbReference type="ARBA" id="ARBA00022771"/>
    </source>
</evidence>
<evidence type="ECO:0000256" key="4">
    <source>
        <dbReference type="ARBA" id="ARBA00022833"/>
    </source>
</evidence>
<keyword evidence="9" id="KW-1185">Reference proteome</keyword>
<feature type="domain" description="C2H2-type" evidence="7">
    <location>
        <begin position="397"/>
        <end position="424"/>
    </location>
</feature>
<dbReference type="SUPFAM" id="SSF57667">
    <property type="entry name" value="beta-beta-alpha zinc fingers"/>
    <property type="match status" value="3"/>
</dbReference>
<feature type="region of interest" description="Disordered" evidence="6">
    <location>
        <begin position="479"/>
        <end position="498"/>
    </location>
</feature>
<accession>A0ABN8EDR2</accession>
<dbReference type="PANTHER" id="PTHR24379">
    <property type="entry name" value="KRAB AND ZINC FINGER DOMAIN-CONTAINING"/>
    <property type="match status" value="1"/>
</dbReference>
<evidence type="ECO:0000313" key="9">
    <source>
        <dbReference type="Proteomes" id="UP001153292"/>
    </source>
</evidence>
<evidence type="ECO:0000313" key="8">
    <source>
        <dbReference type="EMBL" id="CAH0688041.1"/>
    </source>
</evidence>
<evidence type="ECO:0000256" key="2">
    <source>
        <dbReference type="ARBA" id="ARBA00022737"/>
    </source>
</evidence>
<protein>
    <recommendedName>
        <fullName evidence="7">C2H2-type domain-containing protein</fullName>
    </recommendedName>
</protein>
<dbReference type="EMBL" id="OU963920">
    <property type="protein sequence ID" value="CAH0688041.1"/>
    <property type="molecule type" value="Genomic_DNA"/>
</dbReference>
<dbReference type="InterPro" id="IPR013087">
    <property type="entry name" value="Znf_C2H2_type"/>
</dbReference>
<dbReference type="PROSITE" id="PS00028">
    <property type="entry name" value="ZINC_FINGER_C2H2_1"/>
    <property type="match status" value="6"/>
</dbReference>
<feature type="domain" description="C2H2-type" evidence="7">
    <location>
        <begin position="282"/>
        <end position="309"/>
    </location>
</feature>
<keyword evidence="3 5" id="KW-0863">Zinc-finger</keyword>
<feature type="domain" description="C2H2-type" evidence="7">
    <location>
        <begin position="366"/>
        <end position="394"/>
    </location>
</feature>
<feature type="domain" description="C2H2-type" evidence="7">
    <location>
        <begin position="455"/>
        <end position="483"/>
    </location>
</feature>
<gene>
    <name evidence="8" type="ORF">CHILSU_LOCUS7327</name>
</gene>
<evidence type="ECO:0000256" key="1">
    <source>
        <dbReference type="ARBA" id="ARBA00022723"/>
    </source>
</evidence>
<dbReference type="InterPro" id="IPR036236">
    <property type="entry name" value="Znf_C2H2_sf"/>
</dbReference>
<dbReference type="Proteomes" id="UP001153292">
    <property type="component" value="Chromosome 27"/>
</dbReference>
<keyword evidence="2" id="KW-0677">Repeat</keyword>
<evidence type="ECO:0000256" key="5">
    <source>
        <dbReference type="PROSITE-ProRule" id="PRU00042"/>
    </source>
</evidence>
<sequence>MSSFLCFICHSTVNANTNEETREKYREVVGMNLCPDSHLCHICCHVLNRLWLFRSVCLKRSLEYPVLFSEKGTLNIQRNYLELYTICPEDTCEHYKSRNLNSKYYSITHFDEHNDINLKEQETNDYVELYEDLEFENILATKYKQHTFDTANEQAIPEAVLDVQDTDCRYNFDDEKSHSDEASNVDNVYNEEELDGDINDYDNFKDQYTDVGYNDNDIAIINKEKTPDDDKVANEVKQKKKKVKKKGNKINKKFEKIVLSVEEQKAELERNRRIEKYIAAEFKCSNCAMGFLFKDTYQAHMMRHEESNGEHRCNICTLRFANPAVLRSHVGLHSERYRCLKCDFTVRKRQRVSHATDCYELKVDSVACHLCGRVFKDSNGVHQHLKRFHRSQPVKSYSCSVCLQRFNNPAAVRTHMITHIQRASPCLQCNAVYSSPHTLTRHVRLKHGAHPQAVLACDLCGNVYSGRKSLLAHVRNVHLKSREEKRRPRPTRPRPIRPNNTPAICHLCGTTFKCNSKLNRHLREVCDKNRLEEELSSYYAQNAGV</sequence>
<organism evidence="8 9">
    <name type="scientific">Chilo suppressalis</name>
    <name type="common">Asiatic rice borer moth</name>
    <dbReference type="NCBI Taxonomy" id="168631"/>
    <lineage>
        <taxon>Eukaryota</taxon>
        <taxon>Metazoa</taxon>
        <taxon>Ecdysozoa</taxon>
        <taxon>Arthropoda</taxon>
        <taxon>Hexapoda</taxon>
        <taxon>Insecta</taxon>
        <taxon>Pterygota</taxon>
        <taxon>Neoptera</taxon>
        <taxon>Endopterygota</taxon>
        <taxon>Lepidoptera</taxon>
        <taxon>Glossata</taxon>
        <taxon>Ditrysia</taxon>
        <taxon>Pyraloidea</taxon>
        <taxon>Crambidae</taxon>
        <taxon>Crambinae</taxon>
        <taxon>Chilo</taxon>
    </lineage>
</organism>
<proteinExistence type="predicted"/>
<keyword evidence="4" id="KW-0862">Zinc</keyword>
<evidence type="ECO:0000259" key="7">
    <source>
        <dbReference type="PROSITE" id="PS50157"/>
    </source>
</evidence>
<reference evidence="8" key="1">
    <citation type="submission" date="2021-12" db="EMBL/GenBank/DDBJ databases">
        <authorList>
            <person name="King R."/>
        </authorList>
    </citation>
    <scope>NUCLEOTIDE SEQUENCE</scope>
</reference>